<evidence type="ECO:0000313" key="7">
    <source>
        <dbReference type="EMBL" id="GAA4436374.1"/>
    </source>
</evidence>
<dbReference type="Proteomes" id="UP001500552">
    <property type="component" value="Unassembled WGS sequence"/>
</dbReference>
<comment type="similarity">
    <text evidence="3 4">Belongs to the RlpA family.</text>
</comment>
<dbReference type="InterPro" id="IPR036908">
    <property type="entry name" value="RlpA-like_sf"/>
</dbReference>
<comment type="caution">
    <text evidence="7">The sequence shown here is derived from an EMBL/GenBank/DDBJ whole genome shotgun (WGS) entry which is preliminary data.</text>
</comment>
<dbReference type="NCBIfam" id="TIGR00413">
    <property type="entry name" value="rlpA"/>
    <property type="match status" value="1"/>
</dbReference>
<evidence type="ECO:0000256" key="2">
    <source>
        <dbReference type="ARBA" id="ARBA00023316"/>
    </source>
</evidence>
<evidence type="ECO:0000256" key="1">
    <source>
        <dbReference type="ARBA" id="ARBA00023239"/>
    </source>
</evidence>
<dbReference type="InterPro" id="IPR034718">
    <property type="entry name" value="RlpA"/>
</dbReference>
<name>A0ABP8LTD2_9BACT</name>
<dbReference type="EC" id="4.2.2.-" evidence="3"/>
<dbReference type="CDD" id="cd22268">
    <property type="entry name" value="DPBB_RlpA-like"/>
    <property type="match status" value="1"/>
</dbReference>
<dbReference type="HAMAP" id="MF_02071">
    <property type="entry name" value="RlpA"/>
    <property type="match status" value="1"/>
</dbReference>
<protein>
    <recommendedName>
        <fullName evidence="3">Probable endolytic peptidoglycan transglycosylase RlpA</fullName>
        <ecNumber evidence="3">4.2.2.-</ecNumber>
    </recommendedName>
</protein>
<evidence type="ECO:0000259" key="6">
    <source>
        <dbReference type="Pfam" id="PF03330"/>
    </source>
</evidence>
<feature type="domain" description="RlpA-like protein double-psi beta-barrel" evidence="6">
    <location>
        <begin position="5"/>
        <end position="78"/>
    </location>
</feature>
<dbReference type="PANTHER" id="PTHR34183">
    <property type="entry name" value="ENDOLYTIC PEPTIDOGLYCAN TRANSGLYCOSYLASE RLPA"/>
    <property type="match status" value="1"/>
</dbReference>
<proteinExistence type="inferred from homology"/>
<dbReference type="EMBL" id="BAABHC010000016">
    <property type="protein sequence ID" value="GAA4436374.1"/>
    <property type="molecule type" value="Genomic_DNA"/>
</dbReference>
<evidence type="ECO:0000313" key="8">
    <source>
        <dbReference type="Proteomes" id="UP001500552"/>
    </source>
</evidence>
<comment type="function">
    <text evidence="3">Lytic transglycosylase with a strong preference for naked glycan strands that lack stem peptides.</text>
</comment>
<keyword evidence="2 3" id="KW-0961">Cell wall biogenesis/degradation</keyword>
<keyword evidence="8" id="KW-1185">Reference proteome</keyword>
<reference evidence="8" key="1">
    <citation type="journal article" date="2019" name="Int. J. Syst. Evol. Microbiol.">
        <title>The Global Catalogue of Microorganisms (GCM) 10K type strain sequencing project: providing services to taxonomists for standard genome sequencing and annotation.</title>
        <authorList>
            <consortium name="The Broad Institute Genomics Platform"/>
            <consortium name="The Broad Institute Genome Sequencing Center for Infectious Disease"/>
            <person name="Wu L."/>
            <person name="Ma J."/>
        </authorList>
    </citation>
    <scope>NUCLEOTIDE SEQUENCE [LARGE SCALE GENOMIC DNA]</scope>
    <source>
        <strain evidence="8">JCM 17926</strain>
    </source>
</reference>
<dbReference type="InterPro" id="IPR009009">
    <property type="entry name" value="RlpA-like_DPBB"/>
</dbReference>
<feature type="compositionally biased region" description="Polar residues" evidence="5">
    <location>
        <begin position="87"/>
        <end position="103"/>
    </location>
</feature>
<dbReference type="Gene3D" id="2.40.40.10">
    <property type="entry name" value="RlpA-like domain"/>
    <property type="match status" value="1"/>
</dbReference>
<sequence length="103" mass="11186">MQGRATASGERYDKSLLTAAHPTLPFGTRLLVRNLGNGSSVVVRVNDRKARHRHNIIDLSRAAAEAINMIRDGKATVKLEEVKNDGAEQQQAPTAVSERSASH</sequence>
<evidence type="ECO:0000256" key="5">
    <source>
        <dbReference type="SAM" id="MobiDB-lite"/>
    </source>
</evidence>
<keyword evidence="1 3" id="KW-0456">Lyase</keyword>
<feature type="region of interest" description="Disordered" evidence="5">
    <location>
        <begin position="83"/>
        <end position="103"/>
    </location>
</feature>
<dbReference type="PANTHER" id="PTHR34183:SF1">
    <property type="entry name" value="ENDOLYTIC PEPTIDOGLYCAN TRANSGLYCOSYLASE RLPA"/>
    <property type="match status" value="1"/>
</dbReference>
<evidence type="ECO:0000256" key="3">
    <source>
        <dbReference type="HAMAP-Rule" id="MF_02071"/>
    </source>
</evidence>
<organism evidence="7 8">
    <name type="scientific">Pontibacter saemangeumensis</name>
    <dbReference type="NCBI Taxonomy" id="1084525"/>
    <lineage>
        <taxon>Bacteria</taxon>
        <taxon>Pseudomonadati</taxon>
        <taxon>Bacteroidota</taxon>
        <taxon>Cytophagia</taxon>
        <taxon>Cytophagales</taxon>
        <taxon>Hymenobacteraceae</taxon>
        <taxon>Pontibacter</taxon>
    </lineage>
</organism>
<accession>A0ABP8LTD2</accession>
<gene>
    <name evidence="3" type="primary">rlpA</name>
    <name evidence="7" type="ORF">GCM10023188_29360</name>
</gene>
<dbReference type="SUPFAM" id="SSF50685">
    <property type="entry name" value="Barwin-like endoglucanases"/>
    <property type="match status" value="1"/>
</dbReference>
<evidence type="ECO:0000256" key="4">
    <source>
        <dbReference type="RuleBase" id="RU003495"/>
    </source>
</evidence>
<dbReference type="Pfam" id="PF03330">
    <property type="entry name" value="DPBB_1"/>
    <property type="match status" value="1"/>
</dbReference>
<dbReference type="InterPro" id="IPR012997">
    <property type="entry name" value="RplA"/>
</dbReference>